<feature type="region of interest" description="Disordered" evidence="1">
    <location>
        <begin position="1"/>
        <end position="28"/>
    </location>
</feature>
<proteinExistence type="predicted"/>
<dbReference type="EMBL" id="JAVYJV010000011">
    <property type="protein sequence ID" value="KAK4359490.1"/>
    <property type="molecule type" value="Genomic_DNA"/>
</dbReference>
<name>A0AAE1RXI5_9SOLA</name>
<feature type="compositionally biased region" description="Polar residues" evidence="1">
    <location>
        <begin position="19"/>
        <end position="28"/>
    </location>
</feature>
<gene>
    <name evidence="2" type="ORF">RND71_021719</name>
</gene>
<comment type="caution">
    <text evidence="2">The sequence shown here is derived from an EMBL/GenBank/DDBJ whole genome shotgun (WGS) entry which is preliminary data.</text>
</comment>
<dbReference type="AlphaFoldDB" id="A0AAE1RXI5"/>
<evidence type="ECO:0000313" key="2">
    <source>
        <dbReference type="EMBL" id="KAK4359490.1"/>
    </source>
</evidence>
<reference evidence="2" key="1">
    <citation type="submission" date="2023-12" db="EMBL/GenBank/DDBJ databases">
        <title>Genome assembly of Anisodus tanguticus.</title>
        <authorList>
            <person name="Wang Y.-J."/>
        </authorList>
    </citation>
    <scope>NUCLEOTIDE SEQUENCE</scope>
    <source>
        <strain evidence="2">KB-2021</strain>
        <tissue evidence="2">Leaf</tissue>
    </source>
</reference>
<evidence type="ECO:0000256" key="1">
    <source>
        <dbReference type="SAM" id="MobiDB-lite"/>
    </source>
</evidence>
<keyword evidence="3" id="KW-1185">Reference proteome</keyword>
<evidence type="ECO:0000313" key="3">
    <source>
        <dbReference type="Proteomes" id="UP001291623"/>
    </source>
</evidence>
<dbReference type="Proteomes" id="UP001291623">
    <property type="component" value="Unassembled WGS sequence"/>
</dbReference>
<organism evidence="2 3">
    <name type="scientific">Anisodus tanguticus</name>
    <dbReference type="NCBI Taxonomy" id="243964"/>
    <lineage>
        <taxon>Eukaryota</taxon>
        <taxon>Viridiplantae</taxon>
        <taxon>Streptophyta</taxon>
        <taxon>Embryophyta</taxon>
        <taxon>Tracheophyta</taxon>
        <taxon>Spermatophyta</taxon>
        <taxon>Magnoliopsida</taxon>
        <taxon>eudicotyledons</taxon>
        <taxon>Gunneridae</taxon>
        <taxon>Pentapetalae</taxon>
        <taxon>asterids</taxon>
        <taxon>lamiids</taxon>
        <taxon>Solanales</taxon>
        <taxon>Solanaceae</taxon>
        <taxon>Solanoideae</taxon>
        <taxon>Hyoscyameae</taxon>
        <taxon>Anisodus</taxon>
    </lineage>
</organism>
<sequence length="74" mass="8147">MRTLVNEDSEDDIMHTQEDVQPSAPQVSHQTLRPLIISEADVQVAAGIRKINFIGDETGVSEPTDLPYSPTKLT</sequence>
<protein>
    <submittedName>
        <fullName evidence="2">Uncharacterized protein</fullName>
    </submittedName>
</protein>
<accession>A0AAE1RXI5</accession>